<keyword evidence="1" id="KW-0472">Membrane</keyword>
<dbReference type="Proteomes" id="UP000054408">
    <property type="component" value="Unassembled WGS sequence"/>
</dbReference>
<protein>
    <submittedName>
        <fullName evidence="2">Uncharacterized protein</fullName>
    </submittedName>
</protein>
<organism evidence="2 3">
    <name type="scientific">Thecamonas trahens ATCC 50062</name>
    <dbReference type="NCBI Taxonomy" id="461836"/>
    <lineage>
        <taxon>Eukaryota</taxon>
        <taxon>Apusozoa</taxon>
        <taxon>Apusomonadida</taxon>
        <taxon>Apusomonadidae</taxon>
        <taxon>Thecamonas</taxon>
    </lineage>
</organism>
<keyword evidence="1" id="KW-1133">Transmembrane helix</keyword>
<keyword evidence="3" id="KW-1185">Reference proteome</keyword>
<gene>
    <name evidence="2" type="ORF">AMSG_01740</name>
</gene>
<proteinExistence type="predicted"/>
<dbReference type="AlphaFoldDB" id="A0A0L0DTV0"/>
<name>A0A0L0DTV0_THETB</name>
<sequence>MQVYQTGMVMAIACGLVTALHHLDEPGLGGMYGGATVVLGGLFHTLVTGSDVWRKALHGLPLMRAAELRLFGVVHHFALLITVGTIGVLVGNKMASGSWLGPAMDVGSGRPRRTSYLDAVTGMETYGEASLWADDW</sequence>
<evidence type="ECO:0000256" key="1">
    <source>
        <dbReference type="SAM" id="Phobius"/>
    </source>
</evidence>
<accession>A0A0L0DTV0</accession>
<evidence type="ECO:0000313" key="3">
    <source>
        <dbReference type="Proteomes" id="UP000054408"/>
    </source>
</evidence>
<reference evidence="2 3" key="1">
    <citation type="submission" date="2010-05" db="EMBL/GenBank/DDBJ databases">
        <title>The Genome Sequence of Thecamonas trahens ATCC 50062.</title>
        <authorList>
            <consortium name="The Broad Institute Genome Sequencing Platform"/>
            <person name="Russ C."/>
            <person name="Cuomo C."/>
            <person name="Shea T."/>
            <person name="Young S.K."/>
            <person name="Zeng Q."/>
            <person name="Koehrsen M."/>
            <person name="Haas B."/>
            <person name="Borodovsky M."/>
            <person name="Guigo R."/>
            <person name="Alvarado L."/>
            <person name="Berlin A."/>
            <person name="Bochicchio J."/>
            <person name="Borenstein D."/>
            <person name="Chapman S."/>
            <person name="Chen Z."/>
            <person name="Freedman E."/>
            <person name="Gellesch M."/>
            <person name="Goldberg J."/>
            <person name="Griggs A."/>
            <person name="Gujja S."/>
            <person name="Heilman E."/>
            <person name="Heiman D."/>
            <person name="Hepburn T."/>
            <person name="Howarth C."/>
            <person name="Jen D."/>
            <person name="Larson L."/>
            <person name="Mehta T."/>
            <person name="Park D."/>
            <person name="Pearson M."/>
            <person name="Roberts A."/>
            <person name="Saif S."/>
            <person name="Shenoy N."/>
            <person name="Sisk P."/>
            <person name="Stolte C."/>
            <person name="Sykes S."/>
            <person name="Thomson T."/>
            <person name="Walk T."/>
            <person name="White J."/>
            <person name="Yandava C."/>
            <person name="Burger G."/>
            <person name="Gray M.W."/>
            <person name="Holland P.W.H."/>
            <person name="King N."/>
            <person name="Lang F.B.F."/>
            <person name="Roger A.J."/>
            <person name="Ruiz-Trillo I."/>
            <person name="Lander E."/>
            <person name="Nusbaum C."/>
        </authorList>
    </citation>
    <scope>NUCLEOTIDE SEQUENCE [LARGE SCALE GENOMIC DNA]</scope>
    <source>
        <strain evidence="2 3">ATCC 50062</strain>
    </source>
</reference>
<feature type="transmembrane region" description="Helical" evidence="1">
    <location>
        <begin position="68"/>
        <end position="90"/>
    </location>
</feature>
<dbReference type="RefSeq" id="XP_013761256.1">
    <property type="nucleotide sequence ID" value="XM_013905802.1"/>
</dbReference>
<keyword evidence="1" id="KW-0812">Transmembrane</keyword>
<evidence type="ECO:0000313" key="2">
    <source>
        <dbReference type="EMBL" id="KNC55476.1"/>
    </source>
</evidence>
<feature type="transmembrane region" description="Helical" evidence="1">
    <location>
        <begin position="29"/>
        <end position="47"/>
    </location>
</feature>
<dbReference type="GeneID" id="25561474"/>
<dbReference type="EMBL" id="GL349439">
    <property type="protein sequence ID" value="KNC55476.1"/>
    <property type="molecule type" value="Genomic_DNA"/>
</dbReference>